<evidence type="ECO:0000256" key="6">
    <source>
        <dbReference type="ARBA" id="ARBA00022989"/>
    </source>
</evidence>
<evidence type="ECO:0000313" key="13">
    <source>
        <dbReference type="Proteomes" id="UP001231189"/>
    </source>
</evidence>
<evidence type="ECO:0000259" key="11">
    <source>
        <dbReference type="Pfam" id="PF08263"/>
    </source>
</evidence>
<evidence type="ECO:0000256" key="3">
    <source>
        <dbReference type="ARBA" id="ARBA00022692"/>
    </source>
</evidence>
<dbReference type="PANTHER" id="PTHR48063:SF72">
    <property type="entry name" value="HCRVF1 PROTEIN-LIKE"/>
    <property type="match status" value="1"/>
</dbReference>
<keyword evidence="5" id="KW-0677">Repeat</keyword>
<evidence type="ECO:0000256" key="10">
    <source>
        <dbReference type="SAM" id="SignalP"/>
    </source>
</evidence>
<dbReference type="EMBL" id="JAUUTY010000001">
    <property type="protein sequence ID" value="KAK1696725.1"/>
    <property type="molecule type" value="Genomic_DNA"/>
</dbReference>
<organism evidence="12 13">
    <name type="scientific">Lolium multiflorum</name>
    <name type="common">Italian ryegrass</name>
    <name type="synonym">Lolium perenne subsp. multiflorum</name>
    <dbReference type="NCBI Taxonomy" id="4521"/>
    <lineage>
        <taxon>Eukaryota</taxon>
        <taxon>Viridiplantae</taxon>
        <taxon>Streptophyta</taxon>
        <taxon>Embryophyta</taxon>
        <taxon>Tracheophyta</taxon>
        <taxon>Spermatophyta</taxon>
        <taxon>Magnoliopsida</taxon>
        <taxon>Liliopsida</taxon>
        <taxon>Poales</taxon>
        <taxon>Poaceae</taxon>
        <taxon>BOP clade</taxon>
        <taxon>Pooideae</taxon>
        <taxon>Poodae</taxon>
        <taxon>Poeae</taxon>
        <taxon>Poeae Chloroplast Group 2 (Poeae type)</taxon>
        <taxon>Loliodinae</taxon>
        <taxon>Loliinae</taxon>
        <taxon>Lolium</taxon>
    </lineage>
</organism>
<evidence type="ECO:0000256" key="9">
    <source>
        <dbReference type="SAM" id="Phobius"/>
    </source>
</evidence>
<dbReference type="Proteomes" id="UP001231189">
    <property type="component" value="Unassembled WGS sequence"/>
</dbReference>
<feature type="domain" description="Leucine-rich repeat-containing N-terminal plant-type" evidence="11">
    <location>
        <begin position="32"/>
        <end position="68"/>
    </location>
</feature>
<evidence type="ECO:0000256" key="2">
    <source>
        <dbReference type="ARBA" id="ARBA00022614"/>
    </source>
</evidence>
<proteinExistence type="predicted"/>
<keyword evidence="8" id="KW-0325">Glycoprotein</keyword>
<protein>
    <recommendedName>
        <fullName evidence="11">Leucine-rich repeat-containing N-terminal plant-type domain-containing protein</fullName>
    </recommendedName>
</protein>
<keyword evidence="2" id="KW-0433">Leucine-rich repeat</keyword>
<comment type="subcellular location">
    <subcellularLocation>
        <location evidence="1">Membrane</location>
        <topology evidence="1">Single-pass type I membrane protein</topology>
    </subcellularLocation>
</comment>
<dbReference type="PANTHER" id="PTHR48063">
    <property type="entry name" value="LRR RECEPTOR-LIKE KINASE"/>
    <property type="match status" value="1"/>
</dbReference>
<dbReference type="FunFam" id="3.80.10.10:FF:000129">
    <property type="entry name" value="Leucine-rich repeat receptor-like kinase"/>
    <property type="match status" value="1"/>
</dbReference>
<feature type="signal peptide" evidence="10">
    <location>
        <begin position="1"/>
        <end position="26"/>
    </location>
</feature>
<dbReference type="AlphaFoldDB" id="A0AAD8X5W3"/>
<dbReference type="InterPro" id="IPR001611">
    <property type="entry name" value="Leu-rich_rpt"/>
</dbReference>
<keyword evidence="7 9" id="KW-0472">Membrane</keyword>
<keyword evidence="6 9" id="KW-1133">Transmembrane helix</keyword>
<dbReference type="GO" id="GO:0016020">
    <property type="term" value="C:membrane"/>
    <property type="evidence" value="ECO:0007669"/>
    <property type="project" value="UniProtKB-SubCell"/>
</dbReference>
<comment type="caution">
    <text evidence="12">The sequence shown here is derived from an EMBL/GenBank/DDBJ whole genome shotgun (WGS) entry which is preliminary data.</text>
</comment>
<dbReference type="Gene3D" id="3.80.10.10">
    <property type="entry name" value="Ribonuclease Inhibitor"/>
    <property type="match status" value="1"/>
</dbReference>
<evidence type="ECO:0000256" key="7">
    <source>
        <dbReference type="ARBA" id="ARBA00023136"/>
    </source>
</evidence>
<dbReference type="SUPFAM" id="SSF52058">
    <property type="entry name" value="L domain-like"/>
    <property type="match status" value="1"/>
</dbReference>
<feature type="transmembrane region" description="Helical" evidence="9">
    <location>
        <begin position="203"/>
        <end position="224"/>
    </location>
</feature>
<evidence type="ECO:0000256" key="4">
    <source>
        <dbReference type="ARBA" id="ARBA00022729"/>
    </source>
</evidence>
<sequence length="263" mass="29107">MIVFRCLYFQITIALLLITQTTSTEADSCITSERSALLHFKAGLSDPANFLSSWEGHDCCRWKGVGCSNRTGHVVKLDLQGPPGFVKTMLGGNISSSLLGLQHLRYLDLSRNWFSGLQVPDFLSSLHSLRYLSLLGSDFAGRIPSQLGGIPSGNQLQALDDQESIYVGNPGLCGPMISKKCLGTKLIPATLEHHEDVNDTVSFLIAMGSGCVMGLWVVFCTFLFKRKWRICWFSFCDSLYDRVYVQVAVGWASRTRHNTVGRS</sequence>
<keyword evidence="13" id="KW-1185">Reference proteome</keyword>
<name>A0AAD8X5W3_LOLMU</name>
<feature type="chain" id="PRO_5042079915" description="Leucine-rich repeat-containing N-terminal plant-type domain-containing protein" evidence="10">
    <location>
        <begin position="27"/>
        <end position="263"/>
    </location>
</feature>
<reference evidence="12" key="1">
    <citation type="submission" date="2023-07" db="EMBL/GenBank/DDBJ databases">
        <title>A chromosome-level genome assembly of Lolium multiflorum.</title>
        <authorList>
            <person name="Chen Y."/>
            <person name="Copetti D."/>
            <person name="Kolliker R."/>
            <person name="Studer B."/>
        </authorList>
    </citation>
    <scope>NUCLEOTIDE SEQUENCE</scope>
    <source>
        <strain evidence="12">02402/16</strain>
        <tissue evidence="12">Leaf</tissue>
    </source>
</reference>
<accession>A0AAD8X5W3</accession>
<dbReference type="InterPro" id="IPR032675">
    <property type="entry name" value="LRR_dom_sf"/>
</dbReference>
<evidence type="ECO:0000256" key="5">
    <source>
        <dbReference type="ARBA" id="ARBA00022737"/>
    </source>
</evidence>
<dbReference type="Pfam" id="PF08263">
    <property type="entry name" value="LRRNT_2"/>
    <property type="match status" value="1"/>
</dbReference>
<evidence type="ECO:0000256" key="8">
    <source>
        <dbReference type="ARBA" id="ARBA00023180"/>
    </source>
</evidence>
<evidence type="ECO:0000313" key="12">
    <source>
        <dbReference type="EMBL" id="KAK1696725.1"/>
    </source>
</evidence>
<keyword evidence="3 9" id="KW-0812">Transmembrane</keyword>
<evidence type="ECO:0000256" key="1">
    <source>
        <dbReference type="ARBA" id="ARBA00004479"/>
    </source>
</evidence>
<gene>
    <name evidence="12" type="ORF">QYE76_013422</name>
</gene>
<dbReference type="InterPro" id="IPR013210">
    <property type="entry name" value="LRR_N_plant-typ"/>
</dbReference>
<keyword evidence="4 10" id="KW-0732">Signal</keyword>
<dbReference type="Pfam" id="PF00560">
    <property type="entry name" value="LRR_1"/>
    <property type="match status" value="1"/>
</dbReference>
<dbReference type="InterPro" id="IPR046956">
    <property type="entry name" value="RLP23-like"/>
</dbReference>